<proteinExistence type="predicted"/>
<sequence length="115" mass="12931">MSTHQVSCPIFVWNCLGASKSGFLNIIKGFIKQHKLNILALMEPHVSGIKADRLIPILGFSCSHRIEGEGFSGGIWVCWKEEILVTIICNNIYIVHPHDRQNRPSTTVLLYGSVW</sequence>
<dbReference type="PANTHER" id="PTHR35218:SF9">
    <property type="entry name" value="ENDONUCLEASE_EXONUCLEASE_PHOSPHATASE DOMAIN-CONTAINING PROTEIN"/>
    <property type="match status" value="1"/>
</dbReference>
<comment type="caution">
    <text evidence="1">The sequence shown here is derived from an EMBL/GenBank/DDBJ whole genome shotgun (WGS) entry which is preliminary data.</text>
</comment>
<dbReference type="AlphaFoldDB" id="A0AAP0JR61"/>
<dbReference type="PANTHER" id="PTHR35218">
    <property type="entry name" value="RNASE H DOMAIN-CONTAINING PROTEIN"/>
    <property type="match status" value="1"/>
</dbReference>
<dbReference type="EMBL" id="JBBNAE010000003">
    <property type="protein sequence ID" value="KAK9137883.1"/>
    <property type="molecule type" value="Genomic_DNA"/>
</dbReference>
<keyword evidence="2" id="KW-1185">Reference proteome</keyword>
<gene>
    <name evidence="1" type="ORF">Sjap_008477</name>
</gene>
<reference evidence="1 2" key="1">
    <citation type="submission" date="2024-01" db="EMBL/GenBank/DDBJ databases">
        <title>Genome assemblies of Stephania.</title>
        <authorList>
            <person name="Yang L."/>
        </authorList>
    </citation>
    <scope>NUCLEOTIDE SEQUENCE [LARGE SCALE GENOMIC DNA]</scope>
    <source>
        <strain evidence="1">QJT</strain>
        <tissue evidence="1">Leaf</tissue>
    </source>
</reference>
<dbReference type="Proteomes" id="UP001417504">
    <property type="component" value="Unassembled WGS sequence"/>
</dbReference>
<organism evidence="1 2">
    <name type="scientific">Stephania japonica</name>
    <dbReference type="NCBI Taxonomy" id="461633"/>
    <lineage>
        <taxon>Eukaryota</taxon>
        <taxon>Viridiplantae</taxon>
        <taxon>Streptophyta</taxon>
        <taxon>Embryophyta</taxon>
        <taxon>Tracheophyta</taxon>
        <taxon>Spermatophyta</taxon>
        <taxon>Magnoliopsida</taxon>
        <taxon>Ranunculales</taxon>
        <taxon>Menispermaceae</taxon>
        <taxon>Menispermoideae</taxon>
        <taxon>Cissampelideae</taxon>
        <taxon>Stephania</taxon>
    </lineage>
</organism>
<accession>A0AAP0JR61</accession>
<dbReference type="SUPFAM" id="SSF56219">
    <property type="entry name" value="DNase I-like"/>
    <property type="match status" value="1"/>
</dbReference>
<dbReference type="InterPro" id="IPR036691">
    <property type="entry name" value="Endo/exonu/phosph_ase_sf"/>
</dbReference>
<protein>
    <recommendedName>
        <fullName evidence="3">Endonuclease/exonuclease/phosphatase domain-containing protein</fullName>
    </recommendedName>
</protein>
<evidence type="ECO:0000313" key="1">
    <source>
        <dbReference type="EMBL" id="KAK9137883.1"/>
    </source>
</evidence>
<name>A0AAP0JR61_9MAGN</name>
<evidence type="ECO:0008006" key="3">
    <source>
        <dbReference type="Google" id="ProtNLM"/>
    </source>
</evidence>
<evidence type="ECO:0000313" key="2">
    <source>
        <dbReference type="Proteomes" id="UP001417504"/>
    </source>
</evidence>
<dbReference type="Gene3D" id="3.60.10.10">
    <property type="entry name" value="Endonuclease/exonuclease/phosphatase"/>
    <property type="match status" value="1"/>
</dbReference>